<dbReference type="GO" id="GO:0004497">
    <property type="term" value="F:monooxygenase activity"/>
    <property type="evidence" value="ECO:0007669"/>
    <property type="project" value="UniProtKB-KW"/>
</dbReference>
<dbReference type="InterPro" id="IPR002401">
    <property type="entry name" value="Cyt_P450_E_grp-I"/>
</dbReference>
<dbReference type="PROSITE" id="PS00086">
    <property type="entry name" value="CYTOCHROME_P450"/>
    <property type="match status" value="1"/>
</dbReference>
<evidence type="ECO:0000256" key="2">
    <source>
        <dbReference type="ARBA" id="ARBA00010617"/>
    </source>
</evidence>
<comment type="similarity">
    <text evidence="2 9">Belongs to the cytochrome P450 family.</text>
</comment>
<dbReference type="OrthoDB" id="3945418at2759"/>
<dbReference type="InterPro" id="IPR050479">
    <property type="entry name" value="CYP11_CYP27_families"/>
</dbReference>
<evidence type="ECO:0000256" key="1">
    <source>
        <dbReference type="ARBA" id="ARBA00001971"/>
    </source>
</evidence>
<accession>A0A8X6FLR0</accession>
<evidence type="ECO:0000256" key="4">
    <source>
        <dbReference type="ARBA" id="ARBA00022723"/>
    </source>
</evidence>
<dbReference type="CDD" id="cd11054">
    <property type="entry name" value="CYP24A1-like"/>
    <property type="match status" value="1"/>
</dbReference>
<organism evidence="10 11">
    <name type="scientific">Trichonephila clavata</name>
    <name type="common">Joro spider</name>
    <name type="synonym">Nephila clavata</name>
    <dbReference type="NCBI Taxonomy" id="2740835"/>
    <lineage>
        <taxon>Eukaryota</taxon>
        <taxon>Metazoa</taxon>
        <taxon>Ecdysozoa</taxon>
        <taxon>Arthropoda</taxon>
        <taxon>Chelicerata</taxon>
        <taxon>Arachnida</taxon>
        <taxon>Araneae</taxon>
        <taxon>Araneomorphae</taxon>
        <taxon>Entelegynae</taxon>
        <taxon>Araneoidea</taxon>
        <taxon>Nephilidae</taxon>
        <taxon>Trichonephila</taxon>
    </lineage>
</organism>
<comment type="caution">
    <text evidence="10">The sequence shown here is derived from an EMBL/GenBank/DDBJ whole genome shotgun (WGS) entry which is preliminary data.</text>
</comment>
<dbReference type="InterPro" id="IPR001128">
    <property type="entry name" value="Cyt_P450"/>
</dbReference>
<keyword evidence="4 8" id="KW-0479">Metal-binding</keyword>
<dbReference type="InterPro" id="IPR036396">
    <property type="entry name" value="Cyt_P450_sf"/>
</dbReference>
<dbReference type="SUPFAM" id="SSF48264">
    <property type="entry name" value="Cytochrome P450"/>
    <property type="match status" value="1"/>
</dbReference>
<dbReference type="GO" id="GO:0020037">
    <property type="term" value="F:heme binding"/>
    <property type="evidence" value="ECO:0007669"/>
    <property type="project" value="InterPro"/>
</dbReference>
<dbReference type="PRINTS" id="PR00385">
    <property type="entry name" value="P450"/>
</dbReference>
<dbReference type="InterPro" id="IPR017972">
    <property type="entry name" value="Cyt_P450_CS"/>
</dbReference>
<evidence type="ECO:0000256" key="6">
    <source>
        <dbReference type="ARBA" id="ARBA00023004"/>
    </source>
</evidence>
<protein>
    <submittedName>
        <fullName evidence="10">Ecdysone 20-monooxygenase</fullName>
    </submittedName>
</protein>
<name>A0A8X6FLR0_TRICU</name>
<evidence type="ECO:0000313" key="10">
    <source>
        <dbReference type="EMBL" id="GFQ83513.1"/>
    </source>
</evidence>
<gene>
    <name evidence="10" type="primary">shd</name>
    <name evidence="10" type="ORF">TNCT_104021</name>
</gene>
<evidence type="ECO:0000256" key="9">
    <source>
        <dbReference type="RuleBase" id="RU000461"/>
    </source>
</evidence>
<dbReference type="PANTHER" id="PTHR24279">
    <property type="entry name" value="CYTOCHROME P450"/>
    <property type="match status" value="1"/>
</dbReference>
<reference evidence="10" key="1">
    <citation type="submission" date="2020-07" db="EMBL/GenBank/DDBJ databases">
        <title>Multicomponent nature underlies the extraordinary mechanical properties of spider dragline silk.</title>
        <authorList>
            <person name="Kono N."/>
            <person name="Nakamura H."/>
            <person name="Mori M."/>
            <person name="Yoshida Y."/>
            <person name="Ohtoshi R."/>
            <person name="Malay A.D."/>
            <person name="Moran D.A.P."/>
            <person name="Tomita M."/>
            <person name="Numata K."/>
            <person name="Arakawa K."/>
        </authorList>
    </citation>
    <scope>NUCLEOTIDE SEQUENCE</scope>
</reference>
<dbReference type="PRINTS" id="PR00463">
    <property type="entry name" value="EP450I"/>
</dbReference>
<keyword evidence="3 8" id="KW-0349">Heme</keyword>
<dbReference type="EMBL" id="BMAO01002818">
    <property type="protein sequence ID" value="GFQ83513.1"/>
    <property type="molecule type" value="Genomic_DNA"/>
</dbReference>
<dbReference type="Gene3D" id="1.10.630.10">
    <property type="entry name" value="Cytochrome P450"/>
    <property type="match status" value="1"/>
</dbReference>
<dbReference type="FunFam" id="1.10.630.10:FF:000006">
    <property type="entry name" value="Cytochrome P450 302a1, mitochondrial"/>
    <property type="match status" value="1"/>
</dbReference>
<evidence type="ECO:0000256" key="7">
    <source>
        <dbReference type="ARBA" id="ARBA00023033"/>
    </source>
</evidence>
<dbReference type="Pfam" id="PF00067">
    <property type="entry name" value="p450"/>
    <property type="match status" value="1"/>
</dbReference>
<keyword evidence="5 9" id="KW-0560">Oxidoreductase</keyword>
<dbReference type="PANTHER" id="PTHR24279:SF120">
    <property type="entry name" value="CYTOCHROME P450"/>
    <property type="match status" value="1"/>
</dbReference>
<dbReference type="GO" id="GO:0016705">
    <property type="term" value="F:oxidoreductase activity, acting on paired donors, with incorporation or reduction of molecular oxygen"/>
    <property type="evidence" value="ECO:0007669"/>
    <property type="project" value="InterPro"/>
</dbReference>
<proteinExistence type="inferred from homology"/>
<dbReference type="GO" id="GO:0005506">
    <property type="term" value="F:iron ion binding"/>
    <property type="evidence" value="ECO:0007669"/>
    <property type="project" value="InterPro"/>
</dbReference>
<dbReference type="AlphaFoldDB" id="A0A8X6FLR0"/>
<keyword evidence="6 8" id="KW-0408">Iron</keyword>
<comment type="cofactor">
    <cofactor evidence="1 8">
        <name>heme</name>
        <dbReference type="ChEBI" id="CHEBI:30413"/>
    </cofactor>
</comment>
<feature type="binding site" description="axial binding residue" evidence="8">
    <location>
        <position position="550"/>
    </location>
    <ligand>
        <name>heme</name>
        <dbReference type="ChEBI" id="CHEBI:30413"/>
    </ligand>
    <ligandPart>
        <name>Fe</name>
        <dbReference type="ChEBI" id="CHEBI:18248"/>
    </ligandPart>
</feature>
<dbReference type="Proteomes" id="UP000887116">
    <property type="component" value="Unassembled WGS sequence"/>
</dbReference>
<evidence type="ECO:0000256" key="3">
    <source>
        <dbReference type="ARBA" id="ARBA00022617"/>
    </source>
</evidence>
<evidence type="ECO:0000256" key="8">
    <source>
        <dbReference type="PIRSR" id="PIRSR602401-1"/>
    </source>
</evidence>
<evidence type="ECO:0000313" key="11">
    <source>
        <dbReference type="Proteomes" id="UP000887116"/>
    </source>
</evidence>
<keyword evidence="7 9" id="KW-0503">Monooxygenase</keyword>
<sequence>MVPQHELTPWTKQRQSIVSSMPCPLGYRNHPDLLPLIPKLQHSENDRGSLVVMTAAQEIDLGILQYQVAPTTFSETDSSDSMAARKILNSSITSKMADVVLPRVSPKVITETQTEQKKEPESPKPARKYLNIRNMPGPWPSLPVIGTSWQYFPGCRYNLTNIYESHEDKYRRYGPIVREEFEWGKPVVHLFDPDDFEKVFRYQGRYPIRRISEFLVHYRRNRPEKYSSAGLANTEGEEWERLRKIIAPVLLKPKSIQFLLPNMSRVGDDFVDLLRSVRNPDTFIIEDMLDLSYRLALEGVYMMSLDTRLGCLDLDLGKNTAAADMILSVKLLFESFHELFYGLPLWKLYETASYKKLDKAESLMYEACSRQIREAVEKLRNSDDDEEGVLRTLIKTNKLDDKELIVSVIDLISGGIFTVANTFCFLMYHIATNPEVQEKLYEELHAAMPDPDITDERLSKMPYLKACIKEAFRLTPTIPCINRILTQDAVLSGYHIPAGTEVFCNFPIPCMQADKFPDPQKFYPDRWLDRTAQTHNPFAMLPFGFGVRMCIGRRFAEMEMYTALAKLVYNFKIEYIGKELQFKSAFITVPGNPISVVLTDR</sequence>
<keyword evidence="11" id="KW-1185">Reference proteome</keyword>
<evidence type="ECO:0000256" key="5">
    <source>
        <dbReference type="ARBA" id="ARBA00023002"/>
    </source>
</evidence>